<dbReference type="OrthoDB" id="9786043at2"/>
<dbReference type="Proteomes" id="UP000294555">
    <property type="component" value="Unassembled WGS sequence"/>
</dbReference>
<gene>
    <name evidence="1" type="ORF">EZJ58_0077</name>
</gene>
<evidence type="ECO:0000313" key="2">
    <source>
        <dbReference type="Proteomes" id="UP000294555"/>
    </source>
</evidence>
<dbReference type="InterPro" id="IPR029063">
    <property type="entry name" value="SAM-dependent_MTases_sf"/>
</dbReference>
<dbReference type="Gene3D" id="3.40.50.150">
    <property type="entry name" value="Vaccinia Virus protein VP39"/>
    <property type="match status" value="1"/>
</dbReference>
<protein>
    <recommendedName>
        <fullName evidence="3">Methyltransferase family protein</fullName>
    </recommendedName>
</protein>
<organism evidence="1 2">
    <name type="scientific">Sodalis ligni</name>
    <dbReference type="NCBI Taxonomy" id="2697027"/>
    <lineage>
        <taxon>Bacteria</taxon>
        <taxon>Pseudomonadati</taxon>
        <taxon>Pseudomonadota</taxon>
        <taxon>Gammaproteobacteria</taxon>
        <taxon>Enterobacterales</taxon>
        <taxon>Bruguierivoracaceae</taxon>
        <taxon>Sodalis</taxon>
    </lineage>
</organism>
<dbReference type="EMBL" id="SJOI01000001">
    <property type="protein sequence ID" value="TCL02085.1"/>
    <property type="molecule type" value="Genomic_DNA"/>
</dbReference>
<evidence type="ECO:0008006" key="3">
    <source>
        <dbReference type="Google" id="ProtNLM"/>
    </source>
</evidence>
<sequence length="206" mass="23589">MSNPWEKLDLAYYEGHMQFESVRQAQILNEIMQSQFNDYTVSSICILGIAGGNGLEHINKNTISKVYGIDVNEQYLHACQNRFTTLDSILELRHADLTLSDAYVPEVEIIVANLVIEYIGLNIFTKLLAENPPKYVSCVIQINCENAFVSSTPFEEHFEEISSFHNDINEKQLIKTLQLIGFRNNFVKAHSLPNKKNFLRLDFVRG</sequence>
<comment type="caution">
    <text evidence="1">The sequence shown here is derived from an EMBL/GenBank/DDBJ whole genome shotgun (WGS) entry which is preliminary data.</text>
</comment>
<dbReference type="RefSeq" id="WP_132921060.1">
    <property type="nucleotide sequence ID" value="NZ_SJOI01000001.1"/>
</dbReference>
<dbReference type="SUPFAM" id="SSF53335">
    <property type="entry name" value="S-adenosyl-L-methionine-dependent methyltransferases"/>
    <property type="match status" value="1"/>
</dbReference>
<evidence type="ECO:0000313" key="1">
    <source>
        <dbReference type="EMBL" id="TCL02085.1"/>
    </source>
</evidence>
<dbReference type="AlphaFoldDB" id="A0A4R1N4J9"/>
<reference evidence="1 2" key="1">
    <citation type="submission" date="2019-02" db="EMBL/GenBank/DDBJ databases">
        <title>Investigation of anaerobic lignin degradation for improved lignocellulosic biofuels.</title>
        <authorList>
            <person name="Deangelis K."/>
        </authorList>
    </citation>
    <scope>NUCLEOTIDE SEQUENCE [LARGE SCALE GENOMIC DNA]</scope>
    <source>
        <strain evidence="1 2">159R</strain>
    </source>
</reference>
<keyword evidence="2" id="KW-1185">Reference proteome</keyword>
<proteinExistence type="predicted"/>
<accession>A0A4R1N4J9</accession>
<name>A0A4R1N4J9_9GAMM</name>